<reference evidence="1" key="1">
    <citation type="submission" date="2023-04" db="EMBL/GenBank/DDBJ databases">
        <title>Candida boidinii NBRC 1967.</title>
        <authorList>
            <person name="Ichikawa N."/>
            <person name="Sato H."/>
            <person name="Tonouchi N."/>
        </authorList>
    </citation>
    <scope>NUCLEOTIDE SEQUENCE</scope>
    <source>
        <strain evidence="1">NBRC 1967</strain>
    </source>
</reference>
<organism evidence="1 2">
    <name type="scientific">Candida boidinii</name>
    <name type="common">Yeast</name>
    <dbReference type="NCBI Taxonomy" id="5477"/>
    <lineage>
        <taxon>Eukaryota</taxon>
        <taxon>Fungi</taxon>
        <taxon>Dikarya</taxon>
        <taxon>Ascomycota</taxon>
        <taxon>Saccharomycotina</taxon>
        <taxon>Pichiomycetes</taxon>
        <taxon>Pichiales</taxon>
        <taxon>Pichiaceae</taxon>
        <taxon>Ogataea</taxon>
        <taxon>Ogataea/Candida clade</taxon>
    </lineage>
</organism>
<keyword evidence="2" id="KW-1185">Reference proteome</keyword>
<protein>
    <submittedName>
        <fullName evidence="1">Unnamed protein product</fullName>
    </submittedName>
</protein>
<dbReference type="EMBL" id="BSXV01001790">
    <property type="protein sequence ID" value="GME93943.1"/>
    <property type="molecule type" value="Genomic_DNA"/>
</dbReference>
<evidence type="ECO:0000313" key="2">
    <source>
        <dbReference type="Proteomes" id="UP001165101"/>
    </source>
</evidence>
<name>A0ACB5TSI1_CANBO</name>
<dbReference type="Proteomes" id="UP001165101">
    <property type="component" value="Unassembled WGS sequence"/>
</dbReference>
<accession>A0ACB5TSI1</accession>
<gene>
    <name evidence="1" type="ORF">Cboi01_000332800</name>
</gene>
<evidence type="ECO:0000313" key="1">
    <source>
        <dbReference type="EMBL" id="GME93943.1"/>
    </source>
</evidence>
<proteinExistence type="predicted"/>
<comment type="caution">
    <text evidence="1">The sequence shown here is derived from an EMBL/GenBank/DDBJ whole genome shotgun (WGS) entry which is preliminary data.</text>
</comment>
<sequence>MARKGYQKVTYNVNSNPRDPFTSPQRNSFDNSDDSDFGQTLFDSSSFNQNKNNFGYNSRNHNDINDPFYSDDAEEISMADLDNPKKMEERIKRNNGDKRSRSSSRNRTSRNNKKYTSDNDNTNNTSSYNNNNNTDNPFDNYDEFDDILDIDDNLADDEDDTILERRQFPNVDFDEIPKNKLKGQTLLYLTSVFVSLGVFIFGYDQGYMSGVIVNTIFEKYYNHPSSIEIGTVVAVLEIGALIASLFLGKISNKIGRKRTIIIGAFLFIIGGFIQSLSPTLLCLGAGRLVSGFGIGFLSGIVPVYQSEISPSEARGRMGCIEFTGNILGYSSSIWIDYGCSFFKGDISFRMPIITQCILGGFLFIGGFFIVESPRWLLEKDKDQEGFHVLNLLYSDSGELNKAKEEFLSIKRQVINEKFGYDVSFENARNSQVIKTNYFTIIKRHKYRIFIGCSALFWAQFNGINLISYYAPLVFEQAGFKGRTALLVTGINSLIYLASTIPTWFLVDKWGRRPILITGGIWMGIALILISFFMFWLFMGSNTMVIR</sequence>